<dbReference type="PANTHER" id="PTHR37984:SF5">
    <property type="entry name" value="PROTEIN NYNRIN-LIKE"/>
    <property type="match status" value="1"/>
</dbReference>
<evidence type="ECO:0000256" key="4">
    <source>
        <dbReference type="ARBA" id="ARBA00022722"/>
    </source>
</evidence>
<keyword evidence="1" id="KW-0645">Protease</keyword>
<evidence type="ECO:0000256" key="7">
    <source>
        <dbReference type="ARBA" id="ARBA00022918"/>
    </source>
</evidence>
<dbReference type="PROSITE" id="PS50878">
    <property type="entry name" value="RT_POL"/>
    <property type="match status" value="1"/>
</dbReference>
<keyword evidence="5" id="KW-0255">Endonuclease</keyword>
<dbReference type="eggNOG" id="KOG0017">
    <property type="taxonomic scope" value="Eukaryota"/>
</dbReference>
<dbReference type="AlphaFoldDB" id="A0A1X7UDL1"/>
<keyword evidence="7" id="KW-0695">RNA-directed DNA polymerase</keyword>
<evidence type="ECO:0000256" key="2">
    <source>
        <dbReference type="ARBA" id="ARBA00022679"/>
    </source>
</evidence>
<evidence type="ECO:0000259" key="8">
    <source>
        <dbReference type="PROSITE" id="PS50878"/>
    </source>
</evidence>
<keyword evidence="4" id="KW-0540">Nuclease</keyword>
<evidence type="ECO:0000256" key="6">
    <source>
        <dbReference type="ARBA" id="ARBA00022801"/>
    </source>
</evidence>
<proteinExistence type="predicted"/>
<dbReference type="InterPro" id="IPR043502">
    <property type="entry name" value="DNA/RNA_pol_sf"/>
</dbReference>
<protein>
    <recommendedName>
        <fullName evidence="8">Reverse transcriptase domain-containing protein</fullName>
    </recommendedName>
</protein>
<dbReference type="GO" id="GO:0006508">
    <property type="term" value="P:proteolysis"/>
    <property type="evidence" value="ECO:0007669"/>
    <property type="project" value="UniProtKB-KW"/>
</dbReference>
<dbReference type="FunFam" id="3.10.10.10:FF:000007">
    <property type="entry name" value="Retrovirus-related Pol polyprotein from transposon 17.6-like Protein"/>
    <property type="match status" value="1"/>
</dbReference>
<dbReference type="GO" id="GO:0008233">
    <property type="term" value="F:peptidase activity"/>
    <property type="evidence" value="ECO:0007669"/>
    <property type="project" value="UniProtKB-KW"/>
</dbReference>
<dbReference type="Gene3D" id="3.30.70.270">
    <property type="match status" value="2"/>
</dbReference>
<feature type="domain" description="Reverse transcriptase" evidence="8">
    <location>
        <begin position="1"/>
        <end position="160"/>
    </location>
</feature>
<dbReference type="Gene3D" id="3.10.10.10">
    <property type="entry name" value="HIV Type 1 Reverse Transcriptase, subunit A, domain 1"/>
    <property type="match status" value="1"/>
</dbReference>
<dbReference type="CDD" id="cd01647">
    <property type="entry name" value="RT_LTR"/>
    <property type="match status" value="1"/>
</dbReference>
<dbReference type="GO" id="GO:0004519">
    <property type="term" value="F:endonuclease activity"/>
    <property type="evidence" value="ECO:0007669"/>
    <property type="project" value="UniProtKB-KW"/>
</dbReference>
<dbReference type="EnsemblMetazoa" id="Aqu2.1.25847_001">
    <property type="protein sequence ID" value="Aqu2.1.25847_001"/>
    <property type="gene ID" value="Aqu2.1.25847"/>
</dbReference>
<dbReference type="InParanoid" id="A0A1X7UDL1"/>
<evidence type="ECO:0000256" key="1">
    <source>
        <dbReference type="ARBA" id="ARBA00022670"/>
    </source>
</evidence>
<dbReference type="InterPro" id="IPR000477">
    <property type="entry name" value="RT_dom"/>
</dbReference>
<dbReference type="InterPro" id="IPR050951">
    <property type="entry name" value="Retrovirus_Pol_polyprotein"/>
</dbReference>
<name>A0A1X7UDL1_AMPQE</name>
<keyword evidence="6" id="KW-0378">Hydrolase</keyword>
<keyword evidence="2" id="KW-0808">Transferase</keyword>
<dbReference type="OrthoDB" id="10051637at2759"/>
<evidence type="ECO:0000256" key="5">
    <source>
        <dbReference type="ARBA" id="ARBA00022759"/>
    </source>
</evidence>
<dbReference type="InterPro" id="IPR043128">
    <property type="entry name" value="Rev_trsase/Diguanyl_cyclase"/>
</dbReference>
<dbReference type="GO" id="GO:0003964">
    <property type="term" value="F:RNA-directed DNA polymerase activity"/>
    <property type="evidence" value="ECO:0007669"/>
    <property type="project" value="UniProtKB-KW"/>
</dbReference>
<dbReference type="OMA" id="MINTHRV"/>
<organism evidence="9">
    <name type="scientific">Amphimedon queenslandica</name>
    <name type="common">Sponge</name>
    <dbReference type="NCBI Taxonomy" id="400682"/>
    <lineage>
        <taxon>Eukaryota</taxon>
        <taxon>Metazoa</taxon>
        <taxon>Porifera</taxon>
        <taxon>Demospongiae</taxon>
        <taxon>Heteroscleromorpha</taxon>
        <taxon>Haplosclerida</taxon>
        <taxon>Niphatidae</taxon>
        <taxon>Amphimedon</taxon>
    </lineage>
</organism>
<dbReference type="PANTHER" id="PTHR37984">
    <property type="entry name" value="PROTEIN CBG26694"/>
    <property type="match status" value="1"/>
</dbReference>
<reference evidence="9" key="1">
    <citation type="submission" date="2017-05" db="UniProtKB">
        <authorList>
            <consortium name="EnsemblMetazoa"/>
        </authorList>
    </citation>
    <scope>IDENTIFICATION</scope>
</reference>
<accession>A0A1X7UDL1</accession>
<dbReference type="SUPFAM" id="SSF56672">
    <property type="entry name" value="DNA/RNA polymerases"/>
    <property type="match status" value="1"/>
</dbReference>
<dbReference type="Pfam" id="PF00078">
    <property type="entry name" value="RVT_1"/>
    <property type="match status" value="1"/>
</dbReference>
<keyword evidence="3" id="KW-0548">Nucleotidyltransferase</keyword>
<evidence type="ECO:0000313" key="9">
    <source>
        <dbReference type="EnsemblMetazoa" id="Aqu2.1.25847_001"/>
    </source>
</evidence>
<sequence>MVLKKSDDWRPCQNYRALNRITIPDRYPFPHLHDLTSTLNGAATFSKLDLVRAYHQIPVAQQDIHKTAITMPFGLFVFICMPFGLRNAAQTFQQFIDEVLRVLQFVYAHIDDVLIASSSEAEHKQHLQLVFDRFTEYGVLLHLDKCEFGVTSLQFLGHIIDSQGVRPEETKVSVVKDFLILVSQRQLREFIGMTNFYHRFIPHCARYYNHCTHYLIKHMQSLSSSGQRNVL</sequence>
<evidence type="ECO:0000256" key="3">
    <source>
        <dbReference type="ARBA" id="ARBA00022695"/>
    </source>
</evidence>